<organism evidence="6 7">
    <name type="scientific">Falsiporphyromonas endometrii</name>
    <dbReference type="NCBI Taxonomy" id="1387297"/>
    <lineage>
        <taxon>Bacteria</taxon>
        <taxon>Pseudomonadati</taxon>
        <taxon>Bacteroidota</taxon>
        <taxon>Bacteroidia</taxon>
        <taxon>Bacteroidales</taxon>
        <taxon>Porphyromonadaceae</taxon>
        <taxon>Falsiporphyromonas</taxon>
    </lineage>
</organism>
<gene>
    <name evidence="6" type="ORF">ACFO3G_00090</name>
</gene>
<evidence type="ECO:0000256" key="4">
    <source>
        <dbReference type="SAM" id="SignalP"/>
    </source>
</evidence>
<dbReference type="Gene3D" id="2.60.40.10">
    <property type="entry name" value="Immunoglobulins"/>
    <property type="match status" value="1"/>
</dbReference>
<reference evidence="7" key="1">
    <citation type="journal article" date="2019" name="Int. J. Syst. Evol. Microbiol.">
        <title>The Global Catalogue of Microorganisms (GCM) 10K type strain sequencing project: providing services to taxonomists for standard genome sequencing and annotation.</title>
        <authorList>
            <consortium name="The Broad Institute Genomics Platform"/>
            <consortium name="The Broad Institute Genome Sequencing Center for Infectious Disease"/>
            <person name="Wu L."/>
            <person name="Ma J."/>
        </authorList>
    </citation>
    <scope>NUCLEOTIDE SEQUENCE [LARGE SCALE GENOMIC DNA]</scope>
    <source>
        <strain evidence="7">CGMCC 4.7357</strain>
    </source>
</reference>
<evidence type="ECO:0000259" key="5">
    <source>
        <dbReference type="PROSITE" id="PS50093"/>
    </source>
</evidence>
<evidence type="ECO:0000256" key="2">
    <source>
        <dbReference type="ARBA" id="ARBA00022670"/>
    </source>
</evidence>
<evidence type="ECO:0000256" key="1">
    <source>
        <dbReference type="ARBA" id="ARBA00006067"/>
    </source>
</evidence>
<dbReference type="Gene3D" id="3.40.30.10">
    <property type="entry name" value="Glutaredoxin"/>
    <property type="match status" value="1"/>
</dbReference>
<accession>A0ABV9K514</accession>
<evidence type="ECO:0000256" key="3">
    <source>
        <dbReference type="ARBA" id="ARBA00022807"/>
    </source>
</evidence>
<dbReference type="SUPFAM" id="SSF52833">
    <property type="entry name" value="Thioredoxin-like"/>
    <property type="match status" value="1"/>
</dbReference>
<dbReference type="InterPro" id="IPR026444">
    <property type="entry name" value="Secre_tail"/>
</dbReference>
<comment type="caution">
    <text evidence="6">The sequence shown here is derived from an EMBL/GenBank/DDBJ whole genome shotgun (WGS) entry which is preliminary data.</text>
</comment>
<dbReference type="InterPro" id="IPR013783">
    <property type="entry name" value="Ig-like_fold"/>
</dbReference>
<comment type="similarity">
    <text evidence="1">Belongs to the peptidase C25 family.</text>
</comment>
<keyword evidence="2" id="KW-0645">Protease</keyword>
<feature type="signal peptide" evidence="4">
    <location>
        <begin position="1"/>
        <end position="20"/>
    </location>
</feature>
<keyword evidence="3" id="KW-0378">Hydrolase</keyword>
<name>A0ABV9K514_9PORP</name>
<feature type="chain" id="PRO_5047185558" evidence="4">
    <location>
        <begin position="21"/>
        <end position="566"/>
    </location>
</feature>
<dbReference type="EMBL" id="JBHSGO010000003">
    <property type="protein sequence ID" value="MFC4665036.1"/>
    <property type="molecule type" value="Genomic_DNA"/>
</dbReference>
<keyword evidence="4" id="KW-0732">Signal</keyword>
<dbReference type="NCBIfam" id="NF038128">
    <property type="entry name" value="choice_anch_J"/>
    <property type="match status" value="1"/>
</dbReference>
<dbReference type="Proteomes" id="UP001596020">
    <property type="component" value="Unassembled WGS sequence"/>
</dbReference>
<sequence length="566" mass="62728">MNKITMLLCALALGFSSINAQGVTGQSENVSNVRVGQQSSLESPLMAREWANLYTTNYTATDIYGKTYSFDEILRSGKHLLIDFSWVNCGPCWDIHTGGYLEKIQEAYKDNLLVLWVESKGASKETIENKGGETKGDWTNGGKPGIPLISDKDMAGTLGVNVGWFPWFVFVDLDGSYVQIATKDIKRGPSGIKVLMDESMKVYGEPCISSVDYSSPIAGRKIFFSSVIKPFGINVSYEWTFEGKGTSTEKQPAVVWDNPGTYSFSLKVTDNASKKSVEYHGSVEVTGDGLITKYPYIEGFEENPITGWTAINVDADEYNWITIQDLFKTIKPNYTDEDIIENEFVYDGSNSYTSWSYYPTSFDSKTGFTGNALSTDQILVSPRFDLKADRKYSLQFSVRSVDPKNHPDKLGVFVSTRGIEAGHFSETLLEMGEIKGSPRSAWSNYTLSLNNFVGKKIYIGFRHQDTAKMGVIIDNIIVNEEGGTPPITGTEQIDNNSISVNLRGGVIYVDGKDLMKAELIDMNGRIVAYSNEDTPIMIDAHNLPAGVYLVRGYLRNGAYTLSKIIL</sequence>
<dbReference type="SUPFAM" id="SSF49299">
    <property type="entry name" value="PKD domain"/>
    <property type="match status" value="1"/>
</dbReference>
<evidence type="ECO:0000313" key="7">
    <source>
        <dbReference type="Proteomes" id="UP001596020"/>
    </source>
</evidence>
<dbReference type="Pfam" id="PF00801">
    <property type="entry name" value="PKD"/>
    <property type="match status" value="1"/>
</dbReference>
<feature type="domain" description="PKD" evidence="5">
    <location>
        <begin position="232"/>
        <end position="290"/>
    </location>
</feature>
<dbReference type="InterPro" id="IPR011628">
    <property type="entry name" value="Cleaved_adhesin"/>
</dbReference>
<dbReference type="InterPro" id="IPR036249">
    <property type="entry name" value="Thioredoxin-like_sf"/>
</dbReference>
<dbReference type="CDD" id="cd00146">
    <property type="entry name" value="PKD"/>
    <property type="match status" value="1"/>
</dbReference>
<keyword evidence="7" id="KW-1185">Reference proteome</keyword>
<dbReference type="RefSeq" id="WP_380076801.1">
    <property type="nucleotide sequence ID" value="NZ_JBHSGO010000003.1"/>
</dbReference>
<dbReference type="NCBIfam" id="TIGR04183">
    <property type="entry name" value="Por_Secre_tail"/>
    <property type="match status" value="1"/>
</dbReference>
<dbReference type="InterPro" id="IPR035986">
    <property type="entry name" value="PKD_dom_sf"/>
</dbReference>
<proteinExistence type="inferred from homology"/>
<dbReference type="Gene3D" id="2.60.120.200">
    <property type="match status" value="1"/>
</dbReference>
<dbReference type="Pfam" id="PF07675">
    <property type="entry name" value="Cleaved_Adhesin"/>
    <property type="match status" value="1"/>
</dbReference>
<dbReference type="PROSITE" id="PS50093">
    <property type="entry name" value="PKD"/>
    <property type="match status" value="1"/>
</dbReference>
<evidence type="ECO:0000313" key="6">
    <source>
        <dbReference type="EMBL" id="MFC4665036.1"/>
    </source>
</evidence>
<protein>
    <submittedName>
        <fullName evidence="6">Choice-of-anchor J domain-containing protein</fullName>
    </submittedName>
</protein>
<dbReference type="InterPro" id="IPR000601">
    <property type="entry name" value="PKD_dom"/>
</dbReference>
<keyword evidence="3" id="KW-0788">Thiol protease</keyword>